<protein>
    <submittedName>
        <fullName evidence="3">Gfo/Idh/MocA family oxidoreductase</fullName>
    </submittedName>
</protein>
<dbReference type="GO" id="GO:0000166">
    <property type="term" value="F:nucleotide binding"/>
    <property type="evidence" value="ECO:0007669"/>
    <property type="project" value="InterPro"/>
</dbReference>
<proteinExistence type="predicted"/>
<dbReference type="SUPFAM" id="SSF55347">
    <property type="entry name" value="Glyceraldehyde-3-phosphate dehydrogenase-like, C-terminal domain"/>
    <property type="match status" value="1"/>
</dbReference>
<sequence>MLKMGLLGVGHLGKIHLKCIRLAKEHYDLIGFYDADREMARRVAEEFHLPSFESPEALIAAADVVDVVTPTPTHFALVKMALLGGCHVFVEKPLTETLEEAEELIELAKATGKVVQVGHVERFNPALLALGDLKVKPYFIEAHRLAMFNPRGVDVSVVLDLMIHDLDIILKLADDEVSEVRASGVAVVSEQPDIVNARIEFKGGAVANLTASRISLKNMRKVRLFQPDAYISLDFLEKESQIVRLFDADAVGIPEEGQQFPLSTPKGPRIIHVDQPESGPINAIQMELESLANSINEGKPAAVSIEDGYRALALAHRISAAVAEHQGKLPPPTL</sequence>
<dbReference type="InterPro" id="IPR051450">
    <property type="entry name" value="Gfo/Idh/MocA_Oxidoreductases"/>
</dbReference>
<dbReference type="Gene3D" id="3.30.360.10">
    <property type="entry name" value="Dihydrodipicolinate Reductase, domain 2"/>
    <property type="match status" value="1"/>
</dbReference>
<dbReference type="SUPFAM" id="SSF51735">
    <property type="entry name" value="NAD(P)-binding Rossmann-fold domains"/>
    <property type="match status" value="1"/>
</dbReference>
<dbReference type="Pfam" id="PF22725">
    <property type="entry name" value="GFO_IDH_MocA_C3"/>
    <property type="match status" value="1"/>
</dbReference>
<accession>A0A923PT68</accession>
<dbReference type="InterPro" id="IPR000683">
    <property type="entry name" value="Gfo/Idh/MocA-like_OxRdtase_N"/>
</dbReference>
<feature type="domain" description="Gfo/Idh/MocA-like oxidoreductase N-terminal" evidence="1">
    <location>
        <begin position="3"/>
        <end position="119"/>
    </location>
</feature>
<dbReference type="PANTHER" id="PTHR43377:SF1">
    <property type="entry name" value="BILIVERDIN REDUCTASE A"/>
    <property type="match status" value="1"/>
</dbReference>
<comment type="caution">
    <text evidence="3">The sequence shown here is derived from an EMBL/GenBank/DDBJ whole genome shotgun (WGS) entry which is preliminary data.</text>
</comment>
<evidence type="ECO:0000259" key="1">
    <source>
        <dbReference type="Pfam" id="PF01408"/>
    </source>
</evidence>
<feature type="domain" description="GFO/IDH/MocA-like oxidoreductase" evidence="2">
    <location>
        <begin position="155"/>
        <end position="217"/>
    </location>
</feature>
<reference evidence="3" key="1">
    <citation type="submission" date="2020-08" db="EMBL/GenBank/DDBJ databases">
        <title>Lewinella bacteria from marine environments.</title>
        <authorList>
            <person name="Zhong Y."/>
        </authorList>
    </citation>
    <scope>NUCLEOTIDE SEQUENCE</scope>
    <source>
        <strain evidence="3">KCTC 42187</strain>
    </source>
</reference>
<dbReference type="InterPro" id="IPR055170">
    <property type="entry name" value="GFO_IDH_MocA-like_dom"/>
</dbReference>
<dbReference type="PANTHER" id="PTHR43377">
    <property type="entry name" value="BILIVERDIN REDUCTASE A"/>
    <property type="match status" value="1"/>
</dbReference>
<evidence type="ECO:0000313" key="3">
    <source>
        <dbReference type="EMBL" id="MBC6996352.1"/>
    </source>
</evidence>
<dbReference type="AlphaFoldDB" id="A0A923PT68"/>
<keyword evidence="4" id="KW-1185">Reference proteome</keyword>
<dbReference type="RefSeq" id="WP_187468362.1">
    <property type="nucleotide sequence ID" value="NZ_JACSIT010000152.1"/>
</dbReference>
<name>A0A923PT68_9BACT</name>
<evidence type="ECO:0000259" key="2">
    <source>
        <dbReference type="Pfam" id="PF22725"/>
    </source>
</evidence>
<dbReference type="Proteomes" id="UP000650081">
    <property type="component" value="Unassembled WGS sequence"/>
</dbReference>
<gene>
    <name evidence="3" type="ORF">H9S92_19430</name>
</gene>
<dbReference type="InterPro" id="IPR036291">
    <property type="entry name" value="NAD(P)-bd_dom_sf"/>
</dbReference>
<dbReference type="Pfam" id="PF01408">
    <property type="entry name" value="GFO_IDH_MocA"/>
    <property type="match status" value="1"/>
</dbReference>
<organism evidence="3 4">
    <name type="scientific">Neolewinella lacunae</name>
    <dbReference type="NCBI Taxonomy" id="1517758"/>
    <lineage>
        <taxon>Bacteria</taxon>
        <taxon>Pseudomonadati</taxon>
        <taxon>Bacteroidota</taxon>
        <taxon>Saprospiria</taxon>
        <taxon>Saprospirales</taxon>
        <taxon>Lewinellaceae</taxon>
        <taxon>Neolewinella</taxon>
    </lineage>
</organism>
<evidence type="ECO:0000313" key="4">
    <source>
        <dbReference type="Proteomes" id="UP000650081"/>
    </source>
</evidence>
<dbReference type="Gene3D" id="3.40.50.720">
    <property type="entry name" value="NAD(P)-binding Rossmann-like Domain"/>
    <property type="match status" value="1"/>
</dbReference>
<dbReference type="EMBL" id="JACSIT010000152">
    <property type="protein sequence ID" value="MBC6996352.1"/>
    <property type="molecule type" value="Genomic_DNA"/>
</dbReference>